<evidence type="ECO:0000313" key="2">
    <source>
        <dbReference type="EMBL" id="MBK6972841.1"/>
    </source>
</evidence>
<accession>A0A9D7DXW5</accession>
<dbReference type="Gene3D" id="3.90.550.10">
    <property type="entry name" value="Spore Coat Polysaccharide Biosynthesis Protein SpsA, Chain A"/>
    <property type="match status" value="1"/>
</dbReference>
<proteinExistence type="predicted"/>
<evidence type="ECO:0000256" key="1">
    <source>
        <dbReference type="SAM" id="MobiDB-lite"/>
    </source>
</evidence>
<evidence type="ECO:0000313" key="3">
    <source>
        <dbReference type="Proteomes" id="UP000807785"/>
    </source>
</evidence>
<sequence length="474" mass="53820">MAKIACFTIASRNYLSYVKVLFDSVARTNPYFRRYLCLADVDDPATPSVRGEFDVVRADELGIPHFEDFAFRYDIMEFNTAVKPYMCLWLFAHSDVDAIIYLDPDIRCFSALDPIVELLDNGASVVVTPHVTSPLEDGLRPNDSHLLQAGVFNLGFIALARCAEASEFLAWWSRRMATQCINSIPDSLFVDQKWCDLLPCYVGKLAVLRRPGFNVAYWNLSERSLKVNSDGRTDCNGEPLAFFHFSGINPGNPDLLSKHQDRHSLSTMPVVKRLVEDYTHDLKLAGWEQTRDLPYAYGRFADGTPVRDIVRKTYRRSIRPGDLRFGSPFDAGAEAVCNVPAEGVPQSPGPRITRLMHEVFLIRPDIQAIFNLASVEGRHSFANWFEASAMREYGLDDSLVRQPRPAGPAGARTVRTENRANGCDTNRDHRVKRYQRLLAVESVAIRLKRWIPPAIRARLKRYWTSYKTHVAERL</sequence>
<dbReference type="SUPFAM" id="SSF53448">
    <property type="entry name" value="Nucleotide-diphospho-sugar transferases"/>
    <property type="match status" value="1"/>
</dbReference>
<evidence type="ECO:0008006" key="4">
    <source>
        <dbReference type="Google" id="ProtNLM"/>
    </source>
</evidence>
<protein>
    <recommendedName>
        <fullName evidence="4">Glycosyl transferase</fullName>
    </recommendedName>
</protein>
<reference evidence="2" key="1">
    <citation type="submission" date="2020-10" db="EMBL/GenBank/DDBJ databases">
        <title>Connecting structure to function with the recovery of over 1000 high-quality activated sludge metagenome-assembled genomes encoding full-length rRNA genes using long-read sequencing.</title>
        <authorList>
            <person name="Singleton C.M."/>
            <person name="Petriglieri F."/>
            <person name="Kristensen J.M."/>
            <person name="Kirkegaard R.H."/>
            <person name="Michaelsen T.Y."/>
            <person name="Andersen M.H."/>
            <person name="Karst S.M."/>
            <person name="Dueholm M.S."/>
            <person name="Nielsen P.H."/>
            <person name="Albertsen M."/>
        </authorList>
    </citation>
    <scope>NUCLEOTIDE SEQUENCE</scope>
    <source>
        <strain evidence="2">Bjer_18-Q3-R1-45_BAT3C.347</strain>
    </source>
</reference>
<dbReference type="EMBL" id="JADJEV010000003">
    <property type="protein sequence ID" value="MBK6972841.1"/>
    <property type="molecule type" value="Genomic_DNA"/>
</dbReference>
<dbReference type="AlphaFoldDB" id="A0A9D7DXW5"/>
<name>A0A9D7DXW5_9PROT</name>
<dbReference type="InterPro" id="IPR029044">
    <property type="entry name" value="Nucleotide-diphossugar_trans"/>
</dbReference>
<organism evidence="2 3">
    <name type="scientific">Candidatus Methylophosphatis roskildensis</name>
    <dbReference type="NCBI Taxonomy" id="2899263"/>
    <lineage>
        <taxon>Bacteria</taxon>
        <taxon>Pseudomonadati</taxon>
        <taxon>Pseudomonadota</taxon>
        <taxon>Betaproteobacteria</taxon>
        <taxon>Nitrosomonadales</taxon>
        <taxon>Sterolibacteriaceae</taxon>
        <taxon>Candidatus Methylophosphatis</taxon>
    </lineage>
</organism>
<feature type="region of interest" description="Disordered" evidence="1">
    <location>
        <begin position="404"/>
        <end position="425"/>
    </location>
</feature>
<comment type="caution">
    <text evidence="2">The sequence shown here is derived from an EMBL/GenBank/DDBJ whole genome shotgun (WGS) entry which is preliminary data.</text>
</comment>
<gene>
    <name evidence="2" type="ORF">IPH26_07740</name>
</gene>
<dbReference type="Proteomes" id="UP000807785">
    <property type="component" value="Unassembled WGS sequence"/>
</dbReference>